<feature type="region of interest" description="Disordered" evidence="1">
    <location>
        <begin position="1"/>
        <end position="21"/>
    </location>
</feature>
<evidence type="ECO:0008006" key="5">
    <source>
        <dbReference type="Google" id="ProtNLM"/>
    </source>
</evidence>
<evidence type="ECO:0000313" key="3">
    <source>
        <dbReference type="EMBL" id="QDU71164.1"/>
    </source>
</evidence>
<dbReference type="InterPro" id="IPR021215">
    <property type="entry name" value="DUF2752"/>
</dbReference>
<protein>
    <recommendedName>
        <fullName evidence="5">DUF2752 domain-containing protein</fullName>
    </recommendedName>
</protein>
<evidence type="ECO:0000313" key="4">
    <source>
        <dbReference type="Proteomes" id="UP000320386"/>
    </source>
</evidence>
<organism evidence="3 4">
    <name type="scientific">Mucisphaera calidilacus</name>
    <dbReference type="NCBI Taxonomy" id="2527982"/>
    <lineage>
        <taxon>Bacteria</taxon>
        <taxon>Pseudomonadati</taxon>
        <taxon>Planctomycetota</taxon>
        <taxon>Phycisphaerae</taxon>
        <taxon>Phycisphaerales</taxon>
        <taxon>Phycisphaeraceae</taxon>
        <taxon>Mucisphaera</taxon>
    </lineage>
</organism>
<gene>
    <name evidence="3" type="ORF">Pan265_10130</name>
</gene>
<keyword evidence="2" id="KW-0812">Transmembrane</keyword>
<feature type="transmembrane region" description="Helical" evidence="2">
    <location>
        <begin position="136"/>
        <end position="154"/>
    </location>
</feature>
<feature type="transmembrane region" description="Helical" evidence="2">
    <location>
        <begin position="100"/>
        <end position="124"/>
    </location>
</feature>
<dbReference type="KEGG" id="mcad:Pan265_10130"/>
<evidence type="ECO:0000256" key="1">
    <source>
        <dbReference type="SAM" id="MobiDB-lite"/>
    </source>
</evidence>
<dbReference type="Proteomes" id="UP000320386">
    <property type="component" value="Chromosome"/>
</dbReference>
<dbReference type="Pfam" id="PF10825">
    <property type="entry name" value="DUF2752"/>
    <property type="match status" value="1"/>
</dbReference>
<keyword evidence="2" id="KW-0472">Membrane</keyword>
<feature type="transmembrane region" description="Helical" evidence="2">
    <location>
        <begin position="27"/>
        <end position="46"/>
    </location>
</feature>
<keyword evidence="2" id="KW-1133">Transmembrane helix</keyword>
<proteinExistence type="predicted"/>
<keyword evidence="4" id="KW-1185">Reference proteome</keyword>
<accession>A0A518BW62</accession>
<evidence type="ECO:0000256" key="2">
    <source>
        <dbReference type="SAM" id="Phobius"/>
    </source>
</evidence>
<reference evidence="3 4" key="1">
    <citation type="submission" date="2019-02" db="EMBL/GenBank/DDBJ databases">
        <title>Deep-cultivation of Planctomycetes and their phenomic and genomic characterization uncovers novel biology.</title>
        <authorList>
            <person name="Wiegand S."/>
            <person name="Jogler M."/>
            <person name="Boedeker C."/>
            <person name="Pinto D."/>
            <person name="Vollmers J."/>
            <person name="Rivas-Marin E."/>
            <person name="Kohn T."/>
            <person name="Peeters S.H."/>
            <person name="Heuer A."/>
            <person name="Rast P."/>
            <person name="Oberbeckmann S."/>
            <person name="Bunk B."/>
            <person name="Jeske O."/>
            <person name="Meyerdierks A."/>
            <person name="Storesund J.E."/>
            <person name="Kallscheuer N."/>
            <person name="Luecker S."/>
            <person name="Lage O.M."/>
            <person name="Pohl T."/>
            <person name="Merkel B.J."/>
            <person name="Hornburger P."/>
            <person name="Mueller R.-W."/>
            <person name="Bruemmer F."/>
            <person name="Labrenz M."/>
            <person name="Spormann A.M."/>
            <person name="Op den Camp H."/>
            <person name="Overmann J."/>
            <person name="Amann R."/>
            <person name="Jetten M.S.M."/>
            <person name="Mascher T."/>
            <person name="Medema M.H."/>
            <person name="Devos D.P."/>
            <person name="Kaster A.-K."/>
            <person name="Ovreas L."/>
            <person name="Rohde M."/>
            <person name="Galperin M.Y."/>
            <person name="Jogler C."/>
        </authorList>
    </citation>
    <scope>NUCLEOTIDE SEQUENCE [LARGE SCALE GENOMIC DNA]</scope>
    <source>
        <strain evidence="3 4">Pan265</strain>
    </source>
</reference>
<dbReference type="AlphaFoldDB" id="A0A518BW62"/>
<dbReference type="EMBL" id="CP036280">
    <property type="protein sequence ID" value="QDU71164.1"/>
    <property type="molecule type" value="Genomic_DNA"/>
</dbReference>
<sequence>MVPMSGRSERSRPRQRSASSAKTHERLAGVLVALICLAVMIGLYQLEPEARGYGTHGQFASQPCGWVEQYDLPCPTCGVTTSASLAAHGSLLASFWTQPLGLLIMLSLSVVFWQQLGVALFGWATMAPGRMLLQRSTWLALIAITLFSWGWKFLTWT</sequence>
<name>A0A518BW62_9BACT</name>